<sequence>MDRFKFLRKAREPRKILKVSPSKYEASKVMQSNRKYWCNILNNLSDTESGPMKEKEINLLSEILPNELCKKVCNILHIDMTSQESKEMNENKAQSTRRLEKELLLSRRQIININRDLDSDTDVEFLSSDDDEEITNIHQEYLKKPERQQITWTTHYLEPEKENEKSLIKKADDLTDKIAHNFCDYMKQLGGDQQSQLFTPKAIKELFQIEFDTHVARSLQVVPKEMPTVEERIANVTGNPEKSLFAALDREISKDIKTEGQCEKLCAFNRSLPNKEQWHVPRNDTKNLWRSARHVPEDLVTLKTVWEGITNLRSVKEYCRWMIDHPEYRRAPYLTSLGMFDTKILDARLTFELQQQLSPVVSPTDIPAPIDHIRRRLSELADTTINE</sequence>
<proteinExistence type="predicted"/>
<organism evidence="1 2">
    <name type="scientific">Brenthis ino</name>
    <name type="common">lesser marbled fritillary</name>
    <dbReference type="NCBI Taxonomy" id="405034"/>
    <lineage>
        <taxon>Eukaryota</taxon>
        <taxon>Metazoa</taxon>
        <taxon>Ecdysozoa</taxon>
        <taxon>Arthropoda</taxon>
        <taxon>Hexapoda</taxon>
        <taxon>Insecta</taxon>
        <taxon>Pterygota</taxon>
        <taxon>Neoptera</taxon>
        <taxon>Endopterygota</taxon>
        <taxon>Lepidoptera</taxon>
        <taxon>Glossata</taxon>
        <taxon>Ditrysia</taxon>
        <taxon>Papilionoidea</taxon>
        <taxon>Nymphalidae</taxon>
        <taxon>Heliconiinae</taxon>
        <taxon>Argynnini</taxon>
        <taxon>Brenthis</taxon>
    </lineage>
</organism>
<reference evidence="1" key="1">
    <citation type="submission" date="2021-12" db="EMBL/GenBank/DDBJ databases">
        <authorList>
            <person name="Martin H S."/>
        </authorList>
    </citation>
    <scope>NUCLEOTIDE SEQUENCE</scope>
</reference>
<dbReference type="Proteomes" id="UP000838878">
    <property type="component" value="Chromosome 12"/>
</dbReference>
<accession>A0A8J9UBL7</accession>
<gene>
    <name evidence="1" type="ORF">BINO364_LOCUS3866</name>
</gene>
<dbReference type="AlphaFoldDB" id="A0A8J9UBL7"/>
<name>A0A8J9UBL7_9NEOP</name>
<feature type="non-terminal residue" evidence="1">
    <location>
        <position position="387"/>
    </location>
</feature>
<dbReference type="OrthoDB" id="6755972at2759"/>
<protein>
    <submittedName>
        <fullName evidence="1">Uncharacterized protein</fullName>
    </submittedName>
</protein>
<keyword evidence="2" id="KW-1185">Reference proteome</keyword>
<dbReference type="EMBL" id="OV170232">
    <property type="protein sequence ID" value="CAH0717232.1"/>
    <property type="molecule type" value="Genomic_DNA"/>
</dbReference>
<evidence type="ECO:0000313" key="2">
    <source>
        <dbReference type="Proteomes" id="UP000838878"/>
    </source>
</evidence>
<evidence type="ECO:0000313" key="1">
    <source>
        <dbReference type="EMBL" id="CAH0717232.1"/>
    </source>
</evidence>